<sequence length="74" mass="8909">MRKELSTEISKFLVLSYEKSMIRAFIAKLNFIIHMQRHAFYPRRGRQRCLLRHVMALYNVHLLFTICVKSPINE</sequence>
<dbReference type="AlphaFoldDB" id="A0A2H1VDG1"/>
<gene>
    <name evidence="1" type="ORF">SFRICE_027595</name>
</gene>
<dbReference type="EMBL" id="ODYU01001949">
    <property type="protein sequence ID" value="SOQ38857.1"/>
    <property type="molecule type" value="Genomic_DNA"/>
</dbReference>
<reference evidence="1" key="1">
    <citation type="submission" date="2016-07" db="EMBL/GenBank/DDBJ databases">
        <authorList>
            <person name="Bretaudeau A."/>
        </authorList>
    </citation>
    <scope>NUCLEOTIDE SEQUENCE</scope>
    <source>
        <strain evidence="1">Rice</strain>
        <tissue evidence="1">Whole body</tissue>
    </source>
</reference>
<protein>
    <submittedName>
        <fullName evidence="1">SFRICE_027595</fullName>
    </submittedName>
</protein>
<accession>A0A2H1VDG1</accession>
<proteinExistence type="predicted"/>
<evidence type="ECO:0000313" key="1">
    <source>
        <dbReference type="EMBL" id="SOQ38857.1"/>
    </source>
</evidence>
<name>A0A2H1VDG1_SPOFR</name>
<organism evidence="1">
    <name type="scientific">Spodoptera frugiperda</name>
    <name type="common">Fall armyworm</name>
    <dbReference type="NCBI Taxonomy" id="7108"/>
    <lineage>
        <taxon>Eukaryota</taxon>
        <taxon>Metazoa</taxon>
        <taxon>Ecdysozoa</taxon>
        <taxon>Arthropoda</taxon>
        <taxon>Hexapoda</taxon>
        <taxon>Insecta</taxon>
        <taxon>Pterygota</taxon>
        <taxon>Neoptera</taxon>
        <taxon>Endopterygota</taxon>
        <taxon>Lepidoptera</taxon>
        <taxon>Glossata</taxon>
        <taxon>Ditrysia</taxon>
        <taxon>Noctuoidea</taxon>
        <taxon>Noctuidae</taxon>
        <taxon>Amphipyrinae</taxon>
        <taxon>Spodoptera</taxon>
    </lineage>
</organism>